<sequence>MSSDMTSFCRPISRVLLDIAPRRVASVPFSRSAVLSAATLSAEQSDELYIPKIFDIFDAPVRLGESSENLRSSEALFRASTSRVASQINSSGPRNLYAEALHSSCTLPPPVTFDGPARPPHLSPSALDKRRLQRQNLVKTSSGASVSFTSLTSRSEPLYEIFDGPSRASRYRYSSSSNEGSRYTYACLALCISSAFGWLASKDMLDSHRHSDVGFA</sequence>
<dbReference type="Proteomes" id="UP000054538">
    <property type="component" value="Unassembled WGS sequence"/>
</dbReference>
<proteinExistence type="predicted"/>
<accession>A0A0D0DGY1</accession>
<name>A0A0D0DGY1_9AGAM</name>
<keyword evidence="2" id="KW-1185">Reference proteome</keyword>
<reference evidence="1 2" key="1">
    <citation type="submission" date="2014-04" db="EMBL/GenBank/DDBJ databases">
        <authorList>
            <consortium name="DOE Joint Genome Institute"/>
            <person name="Kuo A."/>
            <person name="Kohler A."/>
            <person name="Jargeat P."/>
            <person name="Nagy L.G."/>
            <person name="Floudas D."/>
            <person name="Copeland A."/>
            <person name="Barry K.W."/>
            <person name="Cichocki N."/>
            <person name="Veneault-Fourrey C."/>
            <person name="LaButti K."/>
            <person name="Lindquist E.A."/>
            <person name="Lipzen A."/>
            <person name="Lundell T."/>
            <person name="Morin E."/>
            <person name="Murat C."/>
            <person name="Sun H."/>
            <person name="Tunlid A."/>
            <person name="Henrissat B."/>
            <person name="Grigoriev I.V."/>
            <person name="Hibbett D.S."/>
            <person name="Martin F."/>
            <person name="Nordberg H.P."/>
            <person name="Cantor M.N."/>
            <person name="Hua S.X."/>
        </authorList>
    </citation>
    <scope>NUCLEOTIDE SEQUENCE [LARGE SCALE GENOMIC DNA]</scope>
    <source>
        <strain evidence="1 2">Ve08.2h10</strain>
    </source>
</reference>
<organism evidence="1 2">
    <name type="scientific">Paxillus rubicundulus Ve08.2h10</name>
    <dbReference type="NCBI Taxonomy" id="930991"/>
    <lineage>
        <taxon>Eukaryota</taxon>
        <taxon>Fungi</taxon>
        <taxon>Dikarya</taxon>
        <taxon>Basidiomycota</taxon>
        <taxon>Agaricomycotina</taxon>
        <taxon>Agaricomycetes</taxon>
        <taxon>Agaricomycetidae</taxon>
        <taxon>Boletales</taxon>
        <taxon>Paxilineae</taxon>
        <taxon>Paxillaceae</taxon>
        <taxon>Paxillus</taxon>
    </lineage>
</organism>
<dbReference type="EMBL" id="KN824942">
    <property type="protein sequence ID" value="KIK97312.1"/>
    <property type="molecule type" value="Genomic_DNA"/>
</dbReference>
<dbReference type="OrthoDB" id="3168922at2759"/>
<dbReference type="AlphaFoldDB" id="A0A0D0DGY1"/>
<protein>
    <submittedName>
        <fullName evidence="1">Uncharacterized protein</fullName>
    </submittedName>
</protein>
<evidence type="ECO:0000313" key="1">
    <source>
        <dbReference type="EMBL" id="KIK97312.1"/>
    </source>
</evidence>
<dbReference type="HOGENOM" id="CLU_111654_0_0_1"/>
<reference evidence="2" key="2">
    <citation type="submission" date="2015-01" db="EMBL/GenBank/DDBJ databases">
        <title>Evolutionary Origins and Diversification of the Mycorrhizal Mutualists.</title>
        <authorList>
            <consortium name="DOE Joint Genome Institute"/>
            <consortium name="Mycorrhizal Genomics Consortium"/>
            <person name="Kohler A."/>
            <person name="Kuo A."/>
            <person name="Nagy L.G."/>
            <person name="Floudas D."/>
            <person name="Copeland A."/>
            <person name="Barry K.W."/>
            <person name="Cichocki N."/>
            <person name="Veneault-Fourrey C."/>
            <person name="LaButti K."/>
            <person name="Lindquist E.A."/>
            <person name="Lipzen A."/>
            <person name="Lundell T."/>
            <person name="Morin E."/>
            <person name="Murat C."/>
            <person name="Riley R."/>
            <person name="Ohm R."/>
            <person name="Sun H."/>
            <person name="Tunlid A."/>
            <person name="Henrissat B."/>
            <person name="Grigoriev I.V."/>
            <person name="Hibbett D.S."/>
            <person name="Martin F."/>
        </authorList>
    </citation>
    <scope>NUCLEOTIDE SEQUENCE [LARGE SCALE GENOMIC DNA]</scope>
    <source>
        <strain evidence="2">Ve08.2h10</strain>
    </source>
</reference>
<evidence type="ECO:0000313" key="2">
    <source>
        <dbReference type="Proteomes" id="UP000054538"/>
    </source>
</evidence>
<gene>
    <name evidence="1" type="ORF">PAXRUDRAFT_238394</name>
</gene>
<dbReference type="InParanoid" id="A0A0D0DGY1"/>